<reference evidence="2 3" key="1">
    <citation type="journal article" date="2002" name="Nature">
        <title>Genome sequence of the plant pathogen Ralstonia solanacearum.</title>
        <authorList>
            <person name="Salanoubat M."/>
            <person name="Genin S."/>
            <person name="Artiguenave F."/>
            <person name="Gouzy J."/>
            <person name="Mangenot S."/>
            <person name="Arlat M."/>
            <person name="Billault A."/>
            <person name="Brottier P."/>
            <person name="Camus J.C."/>
            <person name="Cattolico L."/>
            <person name="Chandler M."/>
            <person name="Choisne N."/>
            <person name="Claudel-Renard C."/>
            <person name="Cunnac S."/>
            <person name="Demange N."/>
            <person name="Gaspin C."/>
            <person name="Lavie M."/>
            <person name="Moisan A."/>
            <person name="Robert C."/>
            <person name="Saurin W."/>
            <person name="Schiex T."/>
            <person name="Siguier P."/>
            <person name="Thebault P."/>
            <person name="Whalen M."/>
            <person name="Wincker P."/>
            <person name="Levy M."/>
            <person name="Weissenbach J."/>
            <person name="Boucher C.A."/>
        </authorList>
    </citation>
    <scope>NUCLEOTIDE SEQUENCE [LARGE SCALE GENOMIC DNA]</scope>
    <source>
        <strain evidence="3">ATCC BAA-1114 / GMI1000</strain>
    </source>
</reference>
<name>Q8XY54_RALN1</name>
<keyword evidence="3" id="KW-1185">Reference proteome</keyword>
<evidence type="ECO:0000256" key="1">
    <source>
        <dbReference type="SAM" id="MobiDB-lite"/>
    </source>
</evidence>
<accession>Q8XY54</accession>
<proteinExistence type="predicted"/>
<feature type="region of interest" description="Disordered" evidence="1">
    <location>
        <begin position="1"/>
        <end position="20"/>
    </location>
</feature>
<sequence>MEPAYHDIATARLAETPVQS</sequence>
<evidence type="ECO:0000313" key="2">
    <source>
        <dbReference type="EMBL" id="CAD15611.1"/>
    </source>
</evidence>
<dbReference type="EnsemblBacteria" id="CAD15611">
    <property type="protein sequence ID" value="CAD15611"/>
    <property type="gene ID" value="RSc1909"/>
</dbReference>
<organism evidence="2 3">
    <name type="scientific">Ralstonia nicotianae (strain ATCC BAA-1114 / GMI1000)</name>
    <name type="common">Ralstonia solanacearum</name>
    <dbReference type="NCBI Taxonomy" id="267608"/>
    <lineage>
        <taxon>Bacteria</taxon>
        <taxon>Pseudomonadati</taxon>
        <taxon>Pseudomonadota</taxon>
        <taxon>Betaproteobacteria</taxon>
        <taxon>Burkholderiales</taxon>
        <taxon>Burkholderiaceae</taxon>
        <taxon>Ralstonia</taxon>
        <taxon>Ralstonia solanacearum species complex</taxon>
    </lineage>
</organism>
<dbReference type="STRING" id="267608.RSc1909"/>
<gene>
    <name evidence="2" type="ordered locus">RSc1909</name>
</gene>
<dbReference type="Proteomes" id="UP000001436">
    <property type="component" value="Chromosome"/>
</dbReference>
<dbReference type="KEGG" id="rso:RSc1909"/>
<dbReference type="EMBL" id="AL646052">
    <property type="protein sequence ID" value="CAD15611.1"/>
    <property type="molecule type" value="Genomic_DNA"/>
</dbReference>
<evidence type="ECO:0000313" key="3">
    <source>
        <dbReference type="Proteomes" id="UP000001436"/>
    </source>
</evidence>
<dbReference type="AlphaFoldDB" id="Q8XY54"/>
<protein>
    <submittedName>
        <fullName evidence="2">Uncharacterized protein</fullName>
    </submittedName>
</protein>
<dbReference type="HOGENOM" id="CLU_3428320_0_0_4"/>